<dbReference type="InterPro" id="IPR019542">
    <property type="entry name" value="Enhancer_polycomb-like_N"/>
</dbReference>
<sequence>MSRQVRVRKLNKSTSQQVYREDEIDSAEYKALLNQASYSVESGVEKSEEKEYHLQAALAASSAADKDAEKEIPAPPAELSSDIDYDALYTLVFDKPATYIRFSQTVEETRGCQYDMTTEDDAFLRAYNQKRPVGSKCSEDDFEKIMEVYEETADVQAPFASVDGTVIPYDVMRSALKQQVDEKIQEFAKDVYDHWRASRQKSGNHPLQPTLKFEKNQEKDDGDPYVCFRRRDIRQTRKTRQRDMQSTDKLKKLRKELEEGRQLIAMTLTRELTKREVLKVDRSIFEQRAKVKEAKVRLGIKTDDEDLINQRVSEGPLGTVSTADRQAPQKRKPTDITQFQRPPGAPLRIPGRSDGRPLDADLILLTDLLAQKENMLHVEIEEKAAQHRKWNQGHVDLTREPLSPVDRQGLETGFRPATAQYQYLMTPPSSVTSESFDQPSPTQENPEPFVFRHSSPPEEDQPQGQPAYRRRIGRNGRLWIDRRGMSSKSKFVDESGSDRWKYDQDDDDEQSVYELDPYDTKALRFRATIPLPPHLLPQRGRQDSAAAQLTRPLGTSPANNRAIAATQQPRAPT</sequence>
<evidence type="ECO:0000256" key="7">
    <source>
        <dbReference type="RuleBase" id="RU361124"/>
    </source>
</evidence>
<comment type="subcellular location">
    <subcellularLocation>
        <location evidence="1 7">Nucleus</location>
    </subcellularLocation>
</comment>
<evidence type="ECO:0000256" key="2">
    <source>
        <dbReference type="ARBA" id="ARBA00008035"/>
    </source>
</evidence>
<dbReference type="GO" id="GO:0005634">
    <property type="term" value="C:nucleus"/>
    <property type="evidence" value="ECO:0007669"/>
    <property type="project" value="UniProtKB-SubCell"/>
</dbReference>
<dbReference type="EMBL" id="KZ613464">
    <property type="protein sequence ID" value="PMD28316.1"/>
    <property type="molecule type" value="Genomic_DNA"/>
</dbReference>
<dbReference type="OrthoDB" id="435275at2759"/>
<evidence type="ECO:0000256" key="5">
    <source>
        <dbReference type="ARBA" id="ARBA00023242"/>
    </source>
</evidence>
<dbReference type="GO" id="GO:0006357">
    <property type="term" value="P:regulation of transcription by RNA polymerase II"/>
    <property type="evidence" value="ECO:0007669"/>
    <property type="project" value="InterPro"/>
</dbReference>
<dbReference type="GO" id="GO:0035267">
    <property type="term" value="C:NuA4 histone acetyltransferase complex"/>
    <property type="evidence" value="ECO:0007669"/>
    <property type="project" value="InterPro"/>
</dbReference>
<comment type="function">
    <text evidence="6">Component of the NuA4 histone acetyltransferase complex which is involved in transcriptional activation of selected genes principally by acetylation of nucleosomal histone H4 and H2A. The NuA4 complex is also involved in DNA repair. Involved in gene silencing by neighboring heterochromatin, blockage of the silencing spreading along the chromosome, and required for cell cycle progression through G2/M.</text>
</comment>
<feature type="region of interest" description="Disordered" evidence="8">
    <location>
        <begin position="317"/>
        <end position="354"/>
    </location>
</feature>
<feature type="domain" description="Enhancer of polycomb-like N-terminal" evidence="9">
    <location>
        <begin position="6"/>
        <end position="151"/>
    </location>
</feature>
<feature type="region of interest" description="Disordered" evidence="8">
    <location>
        <begin position="487"/>
        <end position="508"/>
    </location>
</feature>
<keyword evidence="11" id="KW-1185">Reference proteome</keyword>
<feature type="region of interest" description="Disordered" evidence="8">
    <location>
        <begin position="428"/>
        <end position="473"/>
    </location>
</feature>
<keyword evidence="3 7" id="KW-0805">Transcription regulation</keyword>
<reference evidence="10 11" key="1">
    <citation type="submission" date="2016-05" db="EMBL/GenBank/DDBJ databases">
        <title>A degradative enzymes factory behind the ericoid mycorrhizal symbiosis.</title>
        <authorList>
            <consortium name="DOE Joint Genome Institute"/>
            <person name="Martino E."/>
            <person name="Morin E."/>
            <person name="Grelet G."/>
            <person name="Kuo A."/>
            <person name="Kohler A."/>
            <person name="Daghino S."/>
            <person name="Barry K."/>
            <person name="Choi C."/>
            <person name="Cichocki N."/>
            <person name="Clum A."/>
            <person name="Copeland A."/>
            <person name="Hainaut M."/>
            <person name="Haridas S."/>
            <person name="Labutti K."/>
            <person name="Lindquist E."/>
            <person name="Lipzen A."/>
            <person name="Khouja H.-R."/>
            <person name="Murat C."/>
            <person name="Ohm R."/>
            <person name="Olson A."/>
            <person name="Spatafora J."/>
            <person name="Veneault-Fourrey C."/>
            <person name="Henrissat B."/>
            <person name="Grigoriev I."/>
            <person name="Martin F."/>
            <person name="Perotto S."/>
        </authorList>
    </citation>
    <scope>NUCLEOTIDE SEQUENCE [LARGE SCALE GENOMIC DNA]</scope>
    <source>
        <strain evidence="10 11">UAMH 7357</strain>
    </source>
</reference>
<proteinExistence type="inferred from homology"/>
<evidence type="ECO:0000256" key="8">
    <source>
        <dbReference type="SAM" id="MobiDB-lite"/>
    </source>
</evidence>
<name>A0A2J6QPX3_9HELO</name>
<feature type="compositionally biased region" description="Basic and acidic residues" evidence="8">
    <location>
        <begin position="487"/>
        <end position="503"/>
    </location>
</feature>
<gene>
    <name evidence="10" type="ORF">NA56DRAFT_653056</name>
</gene>
<comment type="similarity">
    <text evidence="2 7">Belongs to the enhancer of polycomb family.</text>
</comment>
<dbReference type="STRING" id="1745343.A0A2J6QPX3"/>
<evidence type="ECO:0000256" key="1">
    <source>
        <dbReference type="ARBA" id="ARBA00004123"/>
    </source>
</evidence>
<evidence type="ECO:0000256" key="3">
    <source>
        <dbReference type="ARBA" id="ARBA00023015"/>
    </source>
</evidence>
<organism evidence="10 11">
    <name type="scientific">Hyaloscypha hepaticicola</name>
    <dbReference type="NCBI Taxonomy" id="2082293"/>
    <lineage>
        <taxon>Eukaryota</taxon>
        <taxon>Fungi</taxon>
        <taxon>Dikarya</taxon>
        <taxon>Ascomycota</taxon>
        <taxon>Pezizomycotina</taxon>
        <taxon>Leotiomycetes</taxon>
        <taxon>Helotiales</taxon>
        <taxon>Hyaloscyphaceae</taxon>
        <taxon>Hyaloscypha</taxon>
    </lineage>
</organism>
<dbReference type="AlphaFoldDB" id="A0A2J6QPX3"/>
<dbReference type="Proteomes" id="UP000235672">
    <property type="component" value="Unassembled WGS sequence"/>
</dbReference>
<accession>A0A2J6QPX3</accession>
<dbReference type="Pfam" id="PF10513">
    <property type="entry name" value="EPL1"/>
    <property type="match status" value="1"/>
</dbReference>
<evidence type="ECO:0000256" key="6">
    <source>
        <dbReference type="ARBA" id="ARBA00025513"/>
    </source>
</evidence>
<feature type="region of interest" description="Disordered" evidence="8">
    <location>
        <begin position="532"/>
        <end position="573"/>
    </location>
</feature>
<evidence type="ECO:0000259" key="9">
    <source>
        <dbReference type="Pfam" id="PF10513"/>
    </source>
</evidence>
<protein>
    <recommendedName>
        <fullName evidence="7">Enhancer of polycomb-like protein</fullName>
    </recommendedName>
</protein>
<keyword evidence="4 7" id="KW-0804">Transcription</keyword>
<evidence type="ECO:0000313" key="10">
    <source>
        <dbReference type="EMBL" id="PMD28316.1"/>
    </source>
</evidence>
<feature type="compositionally biased region" description="Polar residues" evidence="8">
    <location>
        <begin position="428"/>
        <end position="445"/>
    </location>
</feature>
<dbReference type="InterPro" id="IPR024943">
    <property type="entry name" value="Enhancer_polycomb"/>
</dbReference>
<dbReference type="PANTHER" id="PTHR14898">
    <property type="entry name" value="ENHANCER OF POLYCOMB"/>
    <property type="match status" value="1"/>
</dbReference>
<evidence type="ECO:0000313" key="11">
    <source>
        <dbReference type="Proteomes" id="UP000235672"/>
    </source>
</evidence>
<keyword evidence="5 7" id="KW-0539">Nucleus</keyword>
<evidence type="ECO:0000256" key="4">
    <source>
        <dbReference type="ARBA" id="ARBA00023163"/>
    </source>
</evidence>